<reference evidence="1 2" key="1">
    <citation type="submission" date="2016-10" db="EMBL/GenBank/DDBJ databases">
        <title>Complete Genome Sequence of Peptococcaceae strain DCMF.</title>
        <authorList>
            <person name="Edwards R.J."/>
            <person name="Holland S.I."/>
            <person name="Deshpande N.P."/>
            <person name="Wong Y.K."/>
            <person name="Ertan H."/>
            <person name="Manefield M."/>
            <person name="Russell T.L."/>
            <person name="Lee M.J."/>
        </authorList>
    </citation>
    <scope>NUCLEOTIDE SEQUENCE [LARGE SCALE GENOMIC DNA]</scope>
    <source>
        <strain evidence="1 2">DCMF</strain>
    </source>
</reference>
<gene>
    <name evidence="1" type="ORF">DCMF_04240</name>
</gene>
<keyword evidence="2" id="KW-1185">Reference proteome</keyword>
<organism evidence="1 2">
    <name type="scientific">Formimonas warabiya</name>
    <dbReference type="NCBI Taxonomy" id="1761012"/>
    <lineage>
        <taxon>Bacteria</taxon>
        <taxon>Bacillati</taxon>
        <taxon>Bacillota</taxon>
        <taxon>Clostridia</taxon>
        <taxon>Eubacteriales</taxon>
        <taxon>Peptococcaceae</taxon>
        <taxon>Candidatus Formimonas</taxon>
    </lineage>
</organism>
<name>A0A3G1L0P1_FORW1</name>
<proteinExistence type="predicted"/>
<protein>
    <submittedName>
        <fullName evidence="1">Uncharacterized protein</fullName>
    </submittedName>
</protein>
<sequence length="159" mass="17516">MHRAVTAVFFNYTHGAKALKEIETKRLANSEISLVRKISGDFAAETAEELNPLADLKWVLIGAGTIDIPDFGKISAGGPLAGLLQREPENGISRALMHYGLSEERADFYTDQVDQGKTLVLIETNQDKVNQVANILTEQGGEFVEKWGKNLGKPLYPHH</sequence>
<evidence type="ECO:0000313" key="2">
    <source>
        <dbReference type="Proteomes" id="UP000323521"/>
    </source>
</evidence>
<dbReference type="KEGG" id="fwa:DCMF_04240"/>
<accession>A0A3G1L0P1</accession>
<evidence type="ECO:0000313" key="1">
    <source>
        <dbReference type="EMBL" id="ATW28352.1"/>
    </source>
</evidence>
<dbReference type="AlphaFoldDB" id="A0A3G1L0P1"/>
<dbReference type="EMBL" id="CP017634">
    <property type="protein sequence ID" value="ATW28352.1"/>
    <property type="molecule type" value="Genomic_DNA"/>
</dbReference>
<dbReference type="Proteomes" id="UP000323521">
    <property type="component" value="Chromosome"/>
</dbReference>